<dbReference type="PRINTS" id="PR00081">
    <property type="entry name" value="GDHRDH"/>
</dbReference>
<dbReference type="AlphaFoldDB" id="A0A2U1TWS9"/>
<dbReference type="FunFam" id="3.40.50.720:FF:000084">
    <property type="entry name" value="Short-chain dehydrogenase reductase"/>
    <property type="match status" value="1"/>
</dbReference>
<comment type="similarity">
    <text evidence="1">Belongs to the short-chain dehydrogenases/reductases (SDR) family.</text>
</comment>
<proteinExistence type="inferred from homology"/>
<evidence type="ECO:0000313" key="4">
    <source>
        <dbReference type="Proteomes" id="UP000296159"/>
    </source>
</evidence>
<dbReference type="PANTHER" id="PTHR42760:SF133">
    <property type="entry name" value="3-OXOACYL-[ACYL-CARRIER-PROTEIN] REDUCTASE"/>
    <property type="match status" value="1"/>
</dbReference>
<dbReference type="GO" id="GO:0016616">
    <property type="term" value="F:oxidoreductase activity, acting on the CH-OH group of donors, NAD or NADP as acceptor"/>
    <property type="evidence" value="ECO:0007669"/>
    <property type="project" value="TreeGrafter"/>
</dbReference>
<dbReference type="Pfam" id="PF13561">
    <property type="entry name" value="adh_short_C2"/>
    <property type="match status" value="1"/>
</dbReference>
<comment type="caution">
    <text evidence="3">The sequence shown here is derived from an EMBL/GenBank/DDBJ whole genome shotgun (WGS) entry which is preliminary data.</text>
</comment>
<dbReference type="InterPro" id="IPR036291">
    <property type="entry name" value="NAD(P)-bd_dom_sf"/>
</dbReference>
<reference evidence="3 4" key="1">
    <citation type="submission" date="2018-04" db="EMBL/GenBank/DDBJ databases">
        <title>Brenneria corticis sp.nov.</title>
        <authorList>
            <person name="Li Y."/>
        </authorList>
    </citation>
    <scope>NUCLEOTIDE SEQUENCE [LARGE SCALE GENOMIC DNA]</scope>
    <source>
        <strain evidence="3 4">CFCC 11842</strain>
    </source>
</reference>
<dbReference type="PRINTS" id="PR00080">
    <property type="entry name" value="SDRFAMILY"/>
</dbReference>
<name>A0A2U1TWS9_9GAMM</name>
<dbReference type="SUPFAM" id="SSF51735">
    <property type="entry name" value="NAD(P)-binding Rossmann-fold domains"/>
    <property type="match status" value="1"/>
</dbReference>
<dbReference type="Proteomes" id="UP000296159">
    <property type="component" value="Unassembled WGS sequence"/>
</dbReference>
<evidence type="ECO:0000256" key="2">
    <source>
        <dbReference type="ARBA" id="ARBA00023002"/>
    </source>
</evidence>
<protein>
    <submittedName>
        <fullName evidence="3">NAD(P)-dependent oxidoreductase</fullName>
    </submittedName>
</protein>
<evidence type="ECO:0000256" key="1">
    <source>
        <dbReference type="ARBA" id="ARBA00006484"/>
    </source>
</evidence>
<dbReference type="Gene3D" id="3.40.50.720">
    <property type="entry name" value="NAD(P)-binding Rossmann-like Domain"/>
    <property type="match status" value="1"/>
</dbReference>
<dbReference type="PANTHER" id="PTHR42760">
    <property type="entry name" value="SHORT-CHAIN DEHYDROGENASES/REDUCTASES FAMILY MEMBER"/>
    <property type="match status" value="1"/>
</dbReference>
<keyword evidence="4" id="KW-1185">Reference proteome</keyword>
<dbReference type="EMBL" id="QDKH01000017">
    <property type="protein sequence ID" value="PWC13883.1"/>
    <property type="molecule type" value="Genomic_DNA"/>
</dbReference>
<keyword evidence="2" id="KW-0560">Oxidoreductase</keyword>
<dbReference type="InterPro" id="IPR002347">
    <property type="entry name" value="SDR_fam"/>
</dbReference>
<evidence type="ECO:0000313" key="3">
    <source>
        <dbReference type="EMBL" id="PWC13883.1"/>
    </source>
</evidence>
<accession>A0A2U1TWS9</accession>
<sequence>MSKIFAGKYAVITGAARGILKDTALCLAERGAAGIIISDLLYDVAETTAREIEQATGCHCHAFKTDVSKPDNIDALFAFTLEKFGTVHILINGAGICPTTPLENVDAAQWDLVQNINLRGAHLCCREAIRIMRQQKYGRIINIASMSMRVGAIAASASYAASKGGLAAVSKTYARLTAKDNITVNAIAPGLILTDMTRNNNYSTDNIPMGRLGEPRDVSTVIAFLASDDSRYMTGCTLDVNGGMYMTA</sequence>
<gene>
    <name evidence="3" type="ORF">DDT56_15055</name>
</gene>
<dbReference type="RefSeq" id="WP_136167240.1">
    <property type="nucleotide sequence ID" value="NZ_KZ819083.1"/>
</dbReference>
<organism evidence="3 4">
    <name type="scientific">Brenneria corticis</name>
    <dbReference type="NCBI Taxonomy" id="2173106"/>
    <lineage>
        <taxon>Bacteria</taxon>
        <taxon>Pseudomonadati</taxon>
        <taxon>Pseudomonadota</taxon>
        <taxon>Gammaproteobacteria</taxon>
        <taxon>Enterobacterales</taxon>
        <taxon>Pectobacteriaceae</taxon>
        <taxon>Brenneria</taxon>
    </lineage>
</organism>